<dbReference type="AlphaFoldDB" id="A0A5E4MDN8"/>
<keyword evidence="1" id="KW-0418">Kinase</keyword>
<dbReference type="SUPFAM" id="SSF56112">
    <property type="entry name" value="Protein kinase-like (PK-like)"/>
    <property type="match status" value="1"/>
</dbReference>
<dbReference type="InterPro" id="IPR011009">
    <property type="entry name" value="Kinase-like_dom_sf"/>
</dbReference>
<dbReference type="Proteomes" id="UP000325440">
    <property type="component" value="Unassembled WGS sequence"/>
</dbReference>
<sequence>MGSYPQSSRTVSVNGHSLISEDQVNGYIHCGWIVEEYILAVYSVNKLCVVCPKHGDLSLAQVAPDTVFLNLGKELVINDEDIIGGKLLGCGAFREHKQNGILQYTCKSYCSARQELKIMLKLKHQNNVPLISVCTKPLPLIFDLAPMGRLDQILRNYRRSDEKSNKYLGFDHEKDKYFNTRKSTIVGYFQLKFLLPNPEDEIIPII</sequence>
<organism evidence="1 2">
    <name type="scientific">Cinara cedri</name>
    <dbReference type="NCBI Taxonomy" id="506608"/>
    <lineage>
        <taxon>Eukaryota</taxon>
        <taxon>Metazoa</taxon>
        <taxon>Ecdysozoa</taxon>
        <taxon>Arthropoda</taxon>
        <taxon>Hexapoda</taxon>
        <taxon>Insecta</taxon>
        <taxon>Pterygota</taxon>
        <taxon>Neoptera</taxon>
        <taxon>Paraneoptera</taxon>
        <taxon>Hemiptera</taxon>
        <taxon>Sternorrhyncha</taxon>
        <taxon>Aphidomorpha</taxon>
        <taxon>Aphidoidea</taxon>
        <taxon>Aphididae</taxon>
        <taxon>Lachninae</taxon>
        <taxon>Cinara</taxon>
    </lineage>
</organism>
<keyword evidence="1" id="KW-0808">Transferase</keyword>
<dbReference type="Gene3D" id="1.10.510.10">
    <property type="entry name" value="Transferase(Phosphotransferase) domain 1"/>
    <property type="match status" value="1"/>
</dbReference>
<reference evidence="1 2" key="1">
    <citation type="submission" date="2019-08" db="EMBL/GenBank/DDBJ databases">
        <authorList>
            <person name="Alioto T."/>
            <person name="Alioto T."/>
            <person name="Gomez Garrido J."/>
        </authorList>
    </citation>
    <scope>NUCLEOTIDE SEQUENCE [LARGE SCALE GENOMIC DNA]</scope>
</reference>
<keyword evidence="2" id="KW-1185">Reference proteome</keyword>
<proteinExistence type="predicted"/>
<protein>
    <submittedName>
        <fullName evidence="1">Protein kinase-like domain,Serine-threonine/tyrosine-protein kinase, catalytic domain</fullName>
    </submittedName>
</protein>
<dbReference type="GO" id="GO:0016301">
    <property type="term" value="F:kinase activity"/>
    <property type="evidence" value="ECO:0007669"/>
    <property type="project" value="UniProtKB-KW"/>
</dbReference>
<evidence type="ECO:0000313" key="1">
    <source>
        <dbReference type="EMBL" id="VVC30379.1"/>
    </source>
</evidence>
<dbReference type="EMBL" id="CABPRJ010000514">
    <property type="protein sequence ID" value="VVC30379.1"/>
    <property type="molecule type" value="Genomic_DNA"/>
</dbReference>
<accession>A0A5E4MDN8</accession>
<name>A0A5E4MDN8_9HEMI</name>
<gene>
    <name evidence="1" type="ORF">CINCED_3A005150</name>
</gene>
<evidence type="ECO:0000313" key="2">
    <source>
        <dbReference type="Proteomes" id="UP000325440"/>
    </source>
</evidence>
<dbReference type="OrthoDB" id="10252328at2759"/>